<evidence type="ECO:0000313" key="8">
    <source>
        <dbReference type="Proteomes" id="UP000007264"/>
    </source>
</evidence>
<dbReference type="EMBL" id="AGSI01000009">
    <property type="protein sequence ID" value="EIE22584.1"/>
    <property type="molecule type" value="Genomic_DNA"/>
</dbReference>
<feature type="transmembrane region" description="Helical" evidence="6">
    <location>
        <begin position="291"/>
        <end position="315"/>
    </location>
</feature>
<evidence type="ECO:0000256" key="4">
    <source>
        <dbReference type="ARBA" id="ARBA00023136"/>
    </source>
</evidence>
<dbReference type="eggNOG" id="ENOG502S9DC">
    <property type="taxonomic scope" value="Eukaryota"/>
</dbReference>
<dbReference type="KEGG" id="csl:COCSUDRAFT_42251"/>
<dbReference type="InterPro" id="IPR050368">
    <property type="entry name" value="ClC-type_chloride_channel"/>
</dbReference>
<evidence type="ECO:0000256" key="3">
    <source>
        <dbReference type="ARBA" id="ARBA00022989"/>
    </source>
</evidence>
<feature type="transmembrane region" description="Helical" evidence="6">
    <location>
        <begin position="486"/>
        <end position="507"/>
    </location>
</feature>
<comment type="caution">
    <text evidence="7">The sequence shown here is derived from an EMBL/GenBank/DDBJ whole genome shotgun (WGS) entry which is preliminary data.</text>
</comment>
<feature type="transmembrane region" description="Helical" evidence="6">
    <location>
        <begin position="118"/>
        <end position="140"/>
    </location>
</feature>
<evidence type="ECO:0000256" key="1">
    <source>
        <dbReference type="ARBA" id="ARBA00004141"/>
    </source>
</evidence>
<reference evidence="7 8" key="1">
    <citation type="journal article" date="2012" name="Genome Biol.">
        <title>The genome of the polar eukaryotic microalga coccomyxa subellipsoidea reveals traits of cold adaptation.</title>
        <authorList>
            <person name="Blanc G."/>
            <person name="Agarkova I."/>
            <person name="Grimwood J."/>
            <person name="Kuo A."/>
            <person name="Brueggeman A."/>
            <person name="Dunigan D."/>
            <person name="Gurnon J."/>
            <person name="Ladunga I."/>
            <person name="Lindquist E."/>
            <person name="Lucas S."/>
            <person name="Pangilinan J."/>
            <person name="Proschold T."/>
            <person name="Salamov A."/>
            <person name="Schmutz J."/>
            <person name="Weeks D."/>
            <person name="Yamada T."/>
            <person name="Claverie J.M."/>
            <person name="Grigoriev I."/>
            <person name="Van Etten J."/>
            <person name="Lomsadze A."/>
            <person name="Borodovsky M."/>
        </authorList>
    </citation>
    <scope>NUCLEOTIDE SEQUENCE [LARGE SCALE GENOMIC DNA]</scope>
    <source>
        <strain evidence="7 8">C-169</strain>
    </source>
</reference>
<feature type="transmembrane region" description="Helical" evidence="6">
    <location>
        <begin position="247"/>
        <end position="265"/>
    </location>
</feature>
<evidence type="ECO:0000256" key="6">
    <source>
        <dbReference type="SAM" id="Phobius"/>
    </source>
</evidence>
<sequence>MNGRSALAHDDSAHGPASEPLLHSQHSKDEDEEPKRLSLRSLRSVHDYFAKKKTTPDYMLFLALVFGVSSGIVAFVYDTYFEAILKLVWEVMPHQVVTPLVNHLNTNVSWFPSLDKVAWVYTLAIATLMGTLVGVTQRFLGSPGDLPEVVHQIHTSGRIAISQAPSMFVCSAFSIAAGGSLGPEAALLALCGSTTSYLARKVFGARGQHLRNCALMGMTAGLAAFFGVALGGSLFSLEVLHRTGLQFYEVATYAVATGVICLAVFRGLKRESFGAVWEFELPFLEVDSRHIILGALMGVVAAGLALCFMHLHWGLKKLWLRMGLHEHHAPIKCGVIGGLLIGIIGVLLPPTMFWGEFEINSLANPSRPLAHIWPQGGIWGTGLFMGGHYGPGTYVLIGFVKLLAISITVLSGFRGGFIFPTFFAGTAFGHAIFRGITSIPHITPFIGGAPPILFCMTVAVGLETSITRTPLASTHILSILAGSSQITVPCLASALVALYITLGFPFIMSQRDRHDMALKELEESEDDQGNIILIERLSGGGIVHINGAERAARVNEIRANPSGSMDVRLHIDSQAAYAEDEEATFTDDKTLTLSGLTESAQSFVVGGKTAIYPIAAFTGSQFVNAAGEWLGNPQAVFYGVNAQGNLTKVVLALSSPKVSAPAAGVTKNNNNNNNNGGTITNNNNNNNGQTLSFTVAAVPADAAKVKMTGGAVSAKIAEAVTGAGDLATTITPAAQFTNVVLFIDSNQSAVQKTAETKWSWGNNNGGYGAGNNNNNNNYNNNNYNNNNNNGGWGANNNNNNNNNNNGRH</sequence>
<dbReference type="SUPFAM" id="SSF81340">
    <property type="entry name" value="Clc chloride channel"/>
    <property type="match status" value="1"/>
</dbReference>
<dbReference type="Gene3D" id="1.10.3080.10">
    <property type="entry name" value="Clc chloride channel"/>
    <property type="match status" value="1"/>
</dbReference>
<feature type="compositionally biased region" description="Low complexity" evidence="5">
    <location>
        <begin position="668"/>
        <end position="685"/>
    </location>
</feature>
<dbReference type="OrthoDB" id="509547at2759"/>
<evidence type="ECO:0000256" key="5">
    <source>
        <dbReference type="SAM" id="MobiDB-lite"/>
    </source>
</evidence>
<name>I0YW15_COCSC</name>
<feature type="transmembrane region" description="Helical" evidence="6">
    <location>
        <begin position="215"/>
        <end position="235"/>
    </location>
</feature>
<dbReference type="PANTHER" id="PTHR43427:SF12">
    <property type="entry name" value="CHLORIDE TRANSPORTER"/>
    <property type="match status" value="1"/>
</dbReference>
<gene>
    <name evidence="7" type="ORF">COCSUDRAFT_42251</name>
</gene>
<feature type="transmembrane region" description="Helical" evidence="6">
    <location>
        <begin position="335"/>
        <end position="357"/>
    </location>
</feature>
<organism evidence="7 8">
    <name type="scientific">Coccomyxa subellipsoidea (strain C-169)</name>
    <name type="common">Green microalga</name>
    <dbReference type="NCBI Taxonomy" id="574566"/>
    <lineage>
        <taxon>Eukaryota</taxon>
        <taxon>Viridiplantae</taxon>
        <taxon>Chlorophyta</taxon>
        <taxon>core chlorophytes</taxon>
        <taxon>Trebouxiophyceae</taxon>
        <taxon>Trebouxiophyceae incertae sedis</taxon>
        <taxon>Coccomyxaceae</taxon>
        <taxon>Coccomyxa</taxon>
        <taxon>Coccomyxa subellipsoidea</taxon>
    </lineage>
</organism>
<keyword evidence="4 6" id="KW-0472">Membrane</keyword>
<feature type="transmembrane region" description="Helical" evidence="6">
    <location>
        <begin position="445"/>
        <end position="466"/>
    </location>
</feature>
<proteinExistence type="predicted"/>
<dbReference type="PANTHER" id="PTHR43427">
    <property type="entry name" value="CHLORIDE CHANNEL PROTEIN CLC-E"/>
    <property type="match status" value="1"/>
</dbReference>
<dbReference type="PRINTS" id="PR00762">
    <property type="entry name" value="CLCHANNEL"/>
</dbReference>
<feature type="region of interest" description="Disordered" evidence="5">
    <location>
        <begin position="1"/>
        <end position="36"/>
    </location>
</feature>
<dbReference type="AlphaFoldDB" id="I0YW15"/>
<evidence type="ECO:0000313" key="7">
    <source>
        <dbReference type="EMBL" id="EIE22584.1"/>
    </source>
</evidence>
<feature type="compositionally biased region" description="Basic and acidic residues" evidence="5">
    <location>
        <begin position="26"/>
        <end position="36"/>
    </location>
</feature>
<dbReference type="GO" id="GO:0016020">
    <property type="term" value="C:membrane"/>
    <property type="evidence" value="ECO:0007669"/>
    <property type="project" value="UniProtKB-SubCell"/>
</dbReference>
<keyword evidence="2 6" id="KW-0812">Transmembrane</keyword>
<dbReference type="CDD" id="cd00400">
    <property type="entry name" value="Voltage_gated_ClC"/>
    <property type="match status" value="1"/>
</dbReference>
<feature type="region of interest" description="Disordered" evidence="5">
    <location>
        <begin position="758"/>
        <end position="808"/>
    </location>
</feature>
<evidence type="ECO:0000256" key="2">
    <source>
        <dbReference type="ARBA" id="ARBA00022692"/>
    </source>
</evidence>
<protein>
    <submittedName>
        <fullName evidence="7">Clc chloride channel</fullName>
    </submittedName>
</protein>
<dbReference type="GO" id="GO:0015108">
    <property type="term" value="F:chloride transmembrane transporter activity"/>
    <property type="evidence" value="ECO:0007669"/>
    <property type="project" value="InterPro"/>
</dbReference>
<feature type="transmembrane region" description="Helical" evidence="6">
    <location>
        <begin position="417"/>
        <end position="433"/>
    </location>
</feature>
<dbReference type="InterPro" id="IPR014743">
    <property type="entry name" value="Cl-channel_core"/>
</dbReference>
<dbReference type="RefSeq" id="XP_005647128.1">
    <property type="nucleotide sequence ID" value="XM_005647071.1"/>
</dbReference>
<dbReference type="InterPro" id="IPR001807">
    <property type="entry name" value="ClC"/>
</dbReference>
<dbReference type="Proteomes" id="UP000007264">
    <property type="component" value="Unassembled WGS sequence"/>
</dbReference>
<dbReference type="GeneID" id="17040571"/>
<keyword evidence="8" id="KW-1185">Reference proteome</keyword>
<feature type="transmembrane region" description="Helical" evidence="6">
    <location>
        <begin position="160"/>
        <end position="179"/>
    </location>
</feature>
<keyword evidence="3 6" id="KW-1133">Transmembrane helix</keyword>
<comment type="subcellular location">
    <subcellularLocation>
        <location evidence="1">Membrane</location>
        <topology evidence="1">Multi-pass membrane protein</topology>
    </subcellularLocation>
</comment>
<feature type="region of interest" description="Disordered" evidence="5">
    <location>
        <begin position="661"/>
        <end position="685"/>
    </location>
</feature>
<feature type="compositionally biased region" description="Low complexity" evidence="5">
    <location>
        <begin position="770"/>
        <end position="808"/>
    </location>
</feature>
<dbReference type="Pfam" id="PF00654">
    <property type="entry name" value="Voltage_CLC"/>
    <property type="match status" value="1"/>
</dbReference>
<feature type="transmembrane region" description="Helical" evidence="6">
    <location>
        <begin position="58"/>
        <end position="77"/>
    </location>
</feature>
<accession>I0YW15</accession>